<dbReference type="AlphaFoldDB" id="A0A6P1PZW9"/>
<proteinExistence type="predicted"/>
<feature type="chain" id="PRO_5027094535" description="Lipoprotein" evidence="1">
    <location>
        <begin position="24"/>
        <end position="48"/>
    </location>
</feature>
<accession>A0A6P1PZW9</accession>
<dbReference type="Proteomes" id="UP000464053">
    <property type="component" value="Chromosome"/>
</dbReference>
<dbReference type="PROSITE" id="PS51257">
    <property type="entry name" value="PROKAR_LIPOPROTEIN"/>
    <property type="match status" value="1"/>
</dbReference>
<evidence type="ECO:0000313" key="3">
    <source>
        <dbReference type="Proteomes" id="UP000464053"/>
    </source>
</evidence>
<dbReference type="KEGG" id="mint:C7M51_02226"/>
<protein>
    <recommendedName>
        <fullName evidence="4">Lipoprotein</fullName>
    </recommendedName>
</protein>
<name>A0A6P1PZW9_9GAMM</name>
<keyword evidence="3" id="KW-1185">Reference proteome</keyword>
<evidence type="ECO:0000256" key="1">
    <source>
        <dbReference type="SAM" id="SignalP"/>
    </source>
</evidence>
<keyword evidence="1" id="KW-0732">Signal</keyword>
<sequence>MRMMVKTVSVLAIVSMLSGCIIAHDRGPGGGWHHDRGNHHGWHHHRGR</sequence>
<organism evidence="2 3">
    <name type="scientific">Mixta intestinalis</name>
    <dbReference type="NCBI Taxonomy" id="1615494"/>
    <lineage>
        <taxon>Bacteria</taxon>
        <taxon>Pseudomonadati</taxon>
        <taxon>Pseudomonadota</taxon>
        <taxon>Gammaproteobacteria</taxon>
        <taxon>Enterobacterales</taxon>
        <taxon>Erwiniaceae</taxon>
        <taxon>Mixta</taxon>
    </lineage>
</organism>
<gene>
    <name evidence="2" type="ORF">C7M51_02226</name>
</gene>
<evidence type="ECO:0008006" key="4">
    <source>
        <dbReference type="Google" id="ProtNLM"/>
    </source>
</evidence>
<reference evidence="2 3" key="1">
    <citation type="submission" date="2018-03" db="EMBL/GenBank/DDBJ databases">
        <title>Pantoea intestinalis SRCM103226 isolated form the mealworm.</title>
        <authorList>
            <person name="Jeong D.-Y."/>
            <person name="Kim J.W."/>
        </authorList>
    </citation>
    <scope>NUCLEOTIDE SEQUENCE [LARGE SCALE GENOMIC DNA]</scope>
    <source>
        <strain evidence="2 3">SRCM103226</strain>
    </source>
</reference>
<feature type="signal peptide" evidence="1">
    <location>
        <begin position="1"/>
        <end position="23"/>
    </location>
</feature>
<evidence type="ECO:0000313" key="2">
    <source>
        <dbReference type="EMBL" id="QHM71933.1"/>
    </source>
</evidence>
<dbReference type="RefSeq" id="WP_167522367.1">
    <property type="nucleotide sequence ID" value="NZ_CP028271.1"/>
</dbReference>
<dbReference type="EMBL" id="CP028271">
    <property type="protein sequence ID" value="QHM71933.1"/>
    <property type="molecule type" value="Genomic_DNA"/>
</dbReference>